<dbReference type="Pfam" id="PF19402">
    <property type="entry name" value="RamS"/>
    <property type="match status" value="1"/>
</dbReference>
<evidence type="ECO:0000313" key="2">
    <source>
        <dbReference type="Proteomes" id="UP000482800"/>
    </source>
</evidence>
<dbReference type="AlphaFoldDB" id="A0A6V8JXC8"/>
<dbReference type="RefSeq" id="WP_173052539.1">
    <property type="nucleotide sequence ID" value="NZ_BAABGO010000007.1"/>
</dbReference>
<reference evidence="1 2" key="1">
    <citation type="submission" date="2020-03" db="EMBL/GenBank/DDBJ databases">
        <title>Whole genome shotgun sequence of Phytohabitans houttuyneae NBRC 108639.</title>
        <authorList>
            <person name="Komaki H."/>
            <person name="Tamura T."/>
        </authorList>
    </citation>
    <scope>NUCLEOTIDE SEQUENCE [LARGE SCALE GENOMIC DNA]</scope>
    <source>
        <strain evidence="1 2">NBRC 108639</strain>
    </source>
</reference>
<dbReference type="Proteomes" id="UP000482800">
    <property type="component" value="Unassembled WGS sequence"/>
</dbReference>
<dbReference type="EMBL" id="BLPF01000001">
    <property type="protein sequence ID" value="GFJ75930.1"/>
    <property type="molecule type" value="Genomic_DNA"/>
</dbReference>
<comment type="caution">
    <text evidence="1">The sequence shown here is derived from an EMBL/GenBank/DDBJ whole genome shotgun (WGS) entry which is preliminary data.</text>
</comment>
<name>A0A6V8JXC8_9ACTN</name>
<sequence length="50" mass="5167">MALLDLQAMTQVLETDGGGGHSGTSKSCAESDLSVTLCHESDLSVLLCQN</sequence>
<protein>
    <recommendedName>
        <fullName evidence="3">Lanthionine-containing peptide SapB</fullName>
    </recommendedName>
</protein>
<dbReference type="InterPro" id="IPR045825">
    <property type="entry name" value="RamS"/>
</dbReference>
<evidence type="ECO:0000313" key="1">
    <source>
        <dbReference type="EMBL" id="GFJ75930.1"/>
    </source>
</evidence>
<gene>
    <name evidence="1" type="ORF">Phou_001100</name>
</gene>
<reference evidence="1 2" key="2">
    <citation type="submission" date="2020-03" db="EMBL/GenBank/DDBJ databases">
        <authorList>
            <person name="Ichikawa N."/>
            <person name="Kimura A."/>
            <person name="Kitahashi Y."/>
            <person name="Uohara A."/>
        </authorList>
    </citation>
    <scope>NUCLEOTIDE SEQUENCE [LARGE SCALE GENOMIC DNA]</scope>
    <source>
        <strain evidence="1 2">NBRC 108639</strain>
    </source>
</reference>
<evidence type="ECO:0008006" key="3">
    <source>
        <dbReference type="Google" id="ProtNLM"/>
    </source>
</evidence>
<accession>A0A6V8JXC8</accession>
<proteinExistence type="predicted"/>
<dbReference type="NCBIfam" id="NF033212">
    <property type="entry name" value="SapB_AmfS_lanti"/>
    <property type="match status" value="1"/>
</dbReference>
<organism evidence="1 2">
    <name type="scientific">Phytohabitans houttuyneae</name>
    <dbReference type="NCBI Taxonomy" id="1076126"/>
    <lineage>
        <taxon>Bacteria</taxon>
        <taxon>Bacillati</taxon>
        <taxon>Actinomycetota</taxon>
        <taxon>Actinomycetes</taxon>
        <taxon>Micromonosporales</taxon>
        <taxon>Micromonosporaceae</taxon>
    </lineage>
</organism>
<keyword evidence="2" id="KW-1185">Reference proteome</keyword>